<comment type="pathway">
    <text evidence="3 13">Amino-acid biosynthesis; L-leucine biosynthesis; L-leucine from 3-methyl-2-oxobutanoate: step 2/4.</text>
</comment>
<evidence type="ECO:0000256" key="13">
    <source>
        <dbReference type="HAMAP-Rule" id="MF_01026"/>
    </source>
</evidence>
<dbReference type="FunFam" id="3.30.499.10:FF:000007">
    <property type="entry name" value="3-isopropylmalate dehydratase large subunit"/>
    <property type="match status" value="1"/>
</dbReference>
<evidence type="ECO:0000256" key="9">
    <source>
        <dbReference type="ARBA" id="ARBA00023004"/>
    </source>
</evidence>
<dbReference type="InterPro" id="IPR001030">
    <property type="entry name" value="Acoase/IPM_deHydtase_lsu_aba"/>
</dbReference>
<dbReference type="SUPFAM" id="SSF53732">
    <property type="entry name" value="Aconitase iron-sulfur domain"/>
    <property type="match status" value="1"/>
</dbReference>
<comment type="function">
    <text evidence="2 13">Catalyzes the isomerization between 2-isopropylmalate and 3-isopropylmalate, via the formation of 2-isopropylmaleate.</text>
</comment>
<evidence type="ECO:0000256" key="7">
    <source>
        <dbReference type="ARBA" id="ARBA00022605"/>
    </source>
</evidence>
<dbReference type="PANTHER" id="PTHR43822">
    <property type="entry name" value="HOMOACONITASE, MITOCHONDRIAL-RELATED"/>
    <property type="match status" value="1"/>
</dbReference>
<proteinExistence type="inferred from homology"/>
<dbReference type="PANTHER" id="PTHR43822:SF9">
    <property type="entry name" value="3-ISOPROPYLMALATE DEHYDRATASE"/>
    <property type="match status" value="1"/>
</dbReference>
<comment type="subunit">
    <text evidence="4 13">Heterodimer of LeuC and LeuD.</text>
</comment>
<comment type="similarity">
    <text evidence="13">Belongs to the aconitase/IPM isomerase family. LeuC type 1 subfamily.</text>
</comment>
<evidence type="ECO:0000256" key="11">
    <source>
        <dbReference type="ARBA" id="ARBA00023239"/>
    </source>
</evidence>
<dbReference type="UniPathway" id="UPA00048">
    <property type="reaction ID" value="UER00071"/>
</dbReference>
<dbReference type="CDD" id="cd01583">
    <property type="entry name" value="IPMI"/>
    <property type="match status" value="1"/>
</dbReference>
<evidence type="ECO:0000256" key="6">
    <source>
        <dbReference type="ARBA" id="ARBA00022485"/>
    </source>
</evidence>
<dbReference type="PRINTS" id="PR00415">
    <property type="entry name" value="ACONITASE"/>
</dbReference>
<feature type="binding site" evidence="13">
    <location>
        <position position="347"/>
    </location>
    <ligand>
        <name>[4Fe-4S] cluster</name>
        <dbReference type="ChEBI" id="CHEBI:49883"/>
    </ligand>
</feature>
<evidence type="ECO:0000313" key="15">
    <source>
        <dbReference type="EMBL" id="MBO1107866.1"/>
    </source>
</evidence>
<protein>
    <recommendedName>
        <fullName evidence="13">3-isopropylmalate dehydratase large subunit</fullName>
        <ecNumber evidence="13">4.2.1.33</ecNumber>
    </recommendedName>
    <alternativeName>
        <fullName evidence="13">Alpha-IPM isomerase</fullName>
        <shortName evidence="13">IPMI</shortName>
    </alternativeName>
    <alternativeName>
        <fullName evidence="13">Isopropylmalate isomerase</fullName>
    </alternativeName>
</protein>
<keyword evidence="10 13" id="KW-0411">Iron-sulfur</keyword>
<evidence type="ECO:0000256" key="8">
    <source>
        <dbReference type="ARBA" id="ARBA00022723"/>
    </source>
</evidence>
<sequence>MAKTLYQKLYDAHVVHATEGETPLLYIDRHLVHEVTSPQAFDGLRAMQRPVRQPSKTFATMDHNVSTQTRDIAASGEMARIQMQELAKNCAEFGITLYDLDHPNQGIVHVMGPEQGLTLPGMTIVCGDSHTATHGAFGALAFGIGTSEVEHVLATQTLKQGRAKTMKIEVQGHTAPGITAKDIVLAIIGRIGHAGGTGYVVEFCGEAIQALSMEGRMTVCNMAIELGAKAGLIAPDATTLAYLQGRPFAPQGSDWNAAVAYWNTLHSDADAHFDAIITLQAAEIAPQVTWGTNPGQVIAIDQPVPTPESFADANERSSAEKALRYMGLQAGEKLSEVRIDKVFIGSCTNSRIEDLRAAAAIAKGRKVADGVQALVVPGSGIVKAQAEAEGLDQIFIDAGFEWRLPGCSMCLAMNNDRLAAGERCASTSNRNFEGRQGRGGRTHLVSPAMAAAAAVTGRFADIRTLNESH</sequence>
<dbReference type="NCBIfam" id="NF004016">
    <property type="entry name" value="PRK05478.1"/>
    <property type="match status" value="1"/>
</dbReference>
<dbReference type="InterPro" id="IPR018136">
    <property type="entry name" value="Aconitase_4Fe-4S_BS"/>
</dbReference>
<dbReference type="NCBIfam" id="NF009116">
    <property type="entry name" value="PRK12466.1"/>
    <property type="match status" value="1"/>
</dbReference>
<name>A0A8I1W658_PLESH</name>
<dbReference type="PROSITE" id="PS00450">
    <property type="entry name" value="ACONITASE_1"/>
    <property type="match status" value="1"/>
</dbReference>
<comment type="caution">
    <text evidence="15">The sequence shown here is derived from an EMBL/GenBank/DDBJ whole genome shotgun (WGS) entry which is preliminary data.</text>
</comment>
<dbReference type="GO" id="GO:0009098">
    <property type="term" value="P:L-leucine biosynthetic process"/>
    <property type="evidence" value="ECO:0007669"/>
    <property type="project" value="UniProtKB-UniRule"/>
</dbReference>
<keyword evidence="8 13" id="KW-0479">Metal-binding</keyword>
<feature type="domain" description="Aconitase/3-isopropylmalate dehydratase large subunit alpha/beta/alpha" evidence="14">
    <location>
        <begin position="8"/>
        <end position="457"/>
    </location>
</feature>
<dbReference type="AlphaFoldDB" id="A0A8I1W658"/>
<dbReference type="RefSeq" id="WP_207541848.1">
    <property type="nucleotide sequence ID" value="NZ_JAFNAA010000005.1"/>
</dbReference>
<evidence type="ECO:0000313" key="16">
    <source>
        <dbReference type="Proteomes" id="UP000664658"/>
    </source>
</evidence>
<dbReference type="FunFam" id="3.30.499.10:FF:000006">
    <property type="entry name" value="3-isopropylmalate dehydratase large subunit"/>
    <property type="match status" value="1"/>
</dbReference>
<comment type="catalytic activity">
    <reaction evidence="1 13">
        <text>(2R,3S)-3-isopropylmalate = (2S)-2-isopropylmalate</text>
        <dbReference type="Rhea" id="RHEA:32287"/>
        <dbReference type="ChEBI" id="CHEBI:1178"/>
        <dbReference type="ChEBI" id="CHEBI:35121"/>
        <dbReference type="EC" id="4.2.1.33"/>
    </reaction>
</comment>
<organism evidence="15 16">
    <name type="scientific">Plesiomonas shigelloides</name>
    <name type="common">Aeromonas shigelloides</name>
    <dbReference type="NCBI Taxonomy" id="703"/>
    <lineage>
        <taxon>Bacteria</taxon>
        <taxon>Pseudomonadati</taxon>
        <taxon>Pseudomonadota</taxon>
        <taxon>Gammaproteobacteria</taxon>
        <taxon>Enterobacterales</taxon>
        <taxon>Enterobacteriaceae</taxon>
        <taxon>Plesiomonas</taxon>
    </lineage>
</organism>
<evidence type="ECO:0000259" key="14">
    <source>
        <dbReference type="Pfam" id="PF00330"/>
    </source>
</evidence>
<dbReference type="HAMAP" id="MF_01026">
    <property type="entry name" value="LeuC_type1"/>
    <property type="match status" value="1"/>
</dbReference>
<evidence type="ECO:0000256" key="4">
    <source>
        <dbReference type="ARBA" id="ARBA00011271"/>
    </source>
</evidence>
<dbReference type="GO" id="GO:0051539">
    <property type="term" value="F:4 iron, 4 sulfur cluster binding"/>
    <property type="evidence" value="ECO:0007669"/>
    <property type="project" value="UniProtKB-KW"/>
</dbReference>
<dbReference type="InterPro" id="IPR004430">
    <property type="entry name" value="3-IsopropMal_deHydase_lsu"/>
</dbReference>
<dbReference type="Proteomes" id="UP000664658">
    <property type="component" value="Unassembled WGS sequence"/>
</dbReference>
<keyword evidence="11 13" id="KW-0456">Lyase</keyword>
<dbReference type="NCBIfam" id="TIGR00170">
    <property type="entry name" value="leuC"/>
    <property type="match status" value="1"/>
</dbReference>
<keyword evidence="12 13" id="KW-0100">Branched-chain amino acid biosynthesis</keyword>
<dbReference type="Pfam" id="PF00330">
    <property type="entry name" value="Aconitase"/>
    <property type="match status" value="1"/>
</dbReference>
<evidence type="ECO:0000256" key="5">
    <source>
        <dbReference type="ARBA" id="ARBA00022430"/>
    </source>
</evidence>
<dbReference type="EC" id="4.2.1.33" evidence="13"/>
<dbReference type="GO" id="GO:0003861">
    <property type="term" value="F:3-isopropylmalate dehydratase activity"/>
    <property type="evidence" value="ECO:0007669"/>
    <property type="project" value="UniProtKB-UniRule"/>
</dbReference>
<dbReference type="InterPro" id="IPR015931">
    <property type="entry name" value="Acnase/IPM_dHydase_lsu_aba_1/3"/>
</dbReference>
<evidence type="ECO:0000256" key="12">
    <source>
        <dbReference type="ARBA" id="ARBA00023304"/>
    </source>
</evidence>
<evidence type="ECO:0000256" key="3">
    <source>
        <dbReference type="ARBA" id="ARBA00004729"/>
    </source>
</evidence>
<gene>
    <name evidence="13 15" type="primary">leuC</name>
    <name evidence="15" type="ORF">J2R62_06460</name>
</gene>
<keyword evidence="6 13" id="KW-0004">4Fe-4S</keyword>
<dbReference type="InterPro" id="IPR050067">
    <property type="entry name" value="IPM_dehydratase_rel_enz"/>
</dbReference>
<keyword evidence="5 13" id="KW-0432">Leucine biosynthesis</keyword>
<evidence type="ECO:0000256" key="1">
    <source>
        <dbReference type="ARBA" id="ARBA00000491"/>
    </source>
</evidence>
<comment type="cofactor">
    <cofactor evidence="13">
        <name>[4Fe-4S] cluster</name>
        <dbReference type="ChEBI" id="CHEBI:49883"/>
    </cofactor>
    <text evidence="13">Binds 1 [4Fe-4S] cluster per subunit.</text>
</comment>
<feature type="binding site" evidence="13">
    <location>
        <position position="410"/>
    </location>
    <ligand>
        <name>[4Fe-4S] cluster</name>
        <dbReference type="ChEBI" id="CHEBI:49883"/>
    </ligand>
</feature>
<dbReference type="GO" id="GO:0046872">
    <property type="term" value="F:metal ion binding"/>
    <property type="evidence" value="ECO:0007669"/>
    <property type="project" value="UniProtKB-KW"/>
</dbReference>
<reference evidence="15" key="1">
    <citation type="submission" date="2021-03" db="EMBL/GenBank/DDBJ databases">
        <title>Plesiomonas shigelloides zfcc0051, isolated from zebrafish feces.</title>
        <authorList>
            <person name="Vanderhoek Z."/>
            <person name="Gaulke C."/>
        </authorList>
    </citation>
    <scope>NUCLEOTIDE SEQUENCE</scope>
    <source>
        <strain evidence="15">Zfcc0051</strain>
    </source>
</reference>
<dbReference type="InterPro" id="IPR033941">
    <property type="entry name" value="IPMI_cat"/>
</dbReference>
<accession>A0A8I1W658</accession>
<dbReference type="InterPro" id="IPR036008">
    <property type="entry name" value="Aconitase_4Fe-4S_dom"/>
</dbReference>
<dbReference type="Gene3D" id="3.30.499.10">
    <property type="entry name" value="Aconitase, domain 3"/>
    <property type="match status" value="2"/>
</dbReference>
<dbReference type="PROSITE" id="PS01244">
    <property type="entry name" value="ACONITASE_2"/>
    <property type="match status" value="1"/>
</dbReference>
<evidence type="ECO:0000256" key="2">
    <source>
        <dbReference type="ARBA" id="ARBA00002695"/>
    </source>
</evidence>
<evidence type="ECO:0000256" key="10">
    <source>
        <dbReference type="ARBA" id="ARBA00023014"/>
    </source>
</evidence>
<keyword evidence="7 13" id="KW-0028">Amino-acid biosynthesis</keyword>
<feature type="binding site" evidence="13">
    <location>
        <position position="407"/>
    </location>
    <ligand>
        <name>[4Fe-4S] cluster</name>
        <dbReference type="ChEBI" id="CHEBI:49883"/>
    </ligand>
</feature>
<dbReference type="EMBL" id="JAFNAA010000005">
    <property type="protein sequence ID" value="MBO1107866.1"/>
    <property type="molecule type" value="Genomic_DNA"/>
</dbReference>
<keyword evidence="9 13" id="KW-0408">Iron</keyword>